<sequence length="96" mass="10452">GEQRQDPQRDGEEAGGDRADPFAGRTKHRVEPGRIPIVIAAEPSRRIVDHHHRAVAGAAAAQSLELAFERRDRSALDTRVERGDNLGARPGEQRGG</sequence>
<evidence type="ECO:0000256" key="1">
    <source>
        <dbReference type="SAM" id="MobiDB-lite"/>
    </source>
</evidence>
<evidence type="ECO:0000313" key="3">
    <source>
        <dbReference type="Proteomes" id="UP000032274"/>
    </source>
</evidence>
<accession>A0AA40JRY2</accession>
<dbReference type="AlphaFoldDB" id="A0AA40JRY2"/>
<dbReference type="EMBL" id="JXIG01000038">
    <property type="protein sequence ID" value="KIU01722.1"/>
    <property type="molecule type" value="Genomic_DNA"/>
</dbReference>
<comment type="caution">
    <text evidence="2">The sequence shown here is derived from an EMBL/GenBank/DDBJ whole genome shotgun (WGS) entry which is preliminary data.</text>
</comment>
<feature type="region of interest" description="Disordered" evidence="1">
    <location>
        <begin position="1"/>
        <end position="30"/>
    </location>
</feature>
<name>A0AA40JRY2_STAAU</name>
<organism evidence="2 3">
    <name type="scientific">Staphylococcus aureus</name>
    <dbReference type="NCBI Taxonomy" id="1280"/>
    <lineage>
        <taxon>Bacteria</taxon>
        <taxon>Bacillati</taxon>
        <taxon>Bacillota</taxon>
        <taxon>Bacilli</taxon>
        <taxon>Bacillales</taxon>
        <taxon>Staphylococcaceae</taxon>
        <taxon>Staphylococcus</taxon>
    </lineage>
</organism>
<reference evidence="2 3" key="1">
    <citation type="submission" date="2015-01" db="EMBL/GenBank/DDBJ databases">
        <title>Characterization of Swiss Staphylococcus aureus strains involved in food poisoning.</title>
        <authorList>
            <person name="Crovadore J."/>
            <person name="Chablais R."/>
            <person name="Tonacini J."/>
            <person name="Schnyder B."/>
            <person name="Lefort F."/>
        </authorList>
    </citation>
    <scope>NUCLEOTIDE SEQUENCE [LARGE SCALE GENOMIC DNA]</scope>
    <source>
        <strain evidence="2 3">SA-120</strain>
    </source>
</reference>
<proteinExistence type="predicted"/>
<evidence type="ECO:0000313" key="2">
    <source>
        <dbReference type="EMBL" id="KIU01722.1"/>
    </source>
</evidence>
<feature type="compositionally biased region" description="Basic and acidic residues" evidence="1">
    <location>
        <begin position="1"/>
        <end position="20"/>
    </location>
</feature>
<protein>
    <submittedName>
        <fullName evidence="2">Uncharacterized protein</fullName>
    </submittedName>
</protein>
<gene>
    <name evidence="2" type="ORF">QU38_00155</name>
</gene>
<dbReference type="Proteomes" id="UP000032274">
    <property type="component" value="Unassembled WGS sequence"/>
</dbReference>
<feature type="non-terminal residue" evidence="2">
    <location>
        <position position="1"/>
    </location>
</feature>